<dbReference type="GO" id="GO:0016757">
    <property type="term" value="F:glycosyltransferase activity"/>
    <property type="evidence" value="ECO:0007669"/>
    <property type="project" value="UniProtKB-KW"/>
</dbReference>
<dbReference type="STRING" id="1070319.CAGGBEG34_180067"/>
<dbReference type="InterPro" id="IPR000836">
    <property type="entry name" value="PRTase_dom"/>
</dbReference>
<evidence type="ECO:0000259" key="2">
    <source>
        <dbReference type="Pfam" id="PF00156"/>
    </source>
</evidence>
<keyword evidence="3" id="KW-0328">Glycosyltransferase</keyword>
<dbReference type="PANTHER" id="PTHR47505">
    <property type="entry name" value="DNA UTILIZATION PROTEIN YHGH"/>
    <property type="match status" value="1"/>
</dbReference>
<dbReference type="OrthoDB" id="9793412at2"/>
<dbReference type="SUPFAM" id="SSF53271">
    <property type="entry name" value="PRTase-like"/>
    <property type="match status" value="1"/>
</dbReference>
<proteinExistence type="inferred from homology"/>
<organism evidence="3 4">
    <name type="scientific">Candidatus Glomeribacter gigasporarum BEG34</name>
    <dbReference type="NCBI Taxonomy" id="1070319"/>
    <lineage>
        <taxon>Bacteria</taxon>
        <taxon>Pseudomonadati</taxon>
        <taxon>Pseudomonadota</taxon>
        <taxon>Betaproteobacteria</taxon>
        <taxon>Burkholderiales</taxon>
        <taxon>Burkholderiaceae</taxon>
        <taxon>Candidatus Glomeribacter</taxon>
    </lineage>
</organism>
<dbReference type="PANTHER" id="PTHR47505:SF1">
    <property type="entry name" value="DNA UTILIZATION PROTEIN YHGH"/>
    <property type="match status" value="1"/>
</dbReference>
<dbReference type="Gene3D" id="3.40.50.2020">
    <property type="match status" value="1"/>
</dbReference>
<keyword evidence="4" id="KW-1185">Reference proteome</keyword>
<dbReference type="Pfam" id="PF00156">
    <property type="entry name" value="Pribosyltran"/>
    <property type="match status" value="1"/>
</dbReference>
<evidence type="ECO:0000313" key="3">
    <source>
        <dbReference type="EMBL" id="CCD28762.1"/>
    </source>
</evidence>
<comment type="caution">
    <text evidence="3">The sequence shown here is derived from an EMBL/GenBank/DDBJ whole genome shotgun (WGS) entry which is preliminary data.</text>
</comment>
<dbReference type="InterPro" id="IPR051910">
    <property type="entry name" value="ComF/GntX_DNA_util-trans"/>
</dbReference>
<dbReference type="InterPro" id="IPR029057">
    <property type="entry name" value="PRTase-like"/>
</dbReference>
<name>G2J7L7_9BURK</name>
<protein>
    <submittedName>
        <fullName evidence="3">Putative competence protein F-related protein (Phosphoribosyltransferase)</fullName>
    </submittedName>
</protein>
<evidence type="ECO:0000256" key="1">
    <source>
        <dbReference type="ARBA" id="ARBA00008007"/>
    </source>
</evidence>
<sequence>MRSTLSAAAGRARRLFSTCIRMGLPCRCALCDALSPEPVCSACMRAHWPAPSAVCARCVQCAYPLNIHTRLESGSAPLCGQCIAAPPAFDATLALADYAAPLDTLVAALKFRSKLALAPLFAQQLATRIHPAFLDSRRSCPDLTLPVPLSSRRLIARGYNQAWEIARPLARMLGLRAHPALLERIIDTPPQTSLPAKARRRNMRRAFALAHAHPAFVRGRHIAVVDDVMTSGATLESVARVLKRAGAARVTNWVVLRTPK</sequence>
<keyword evidence="3" id="KW-0808">Transferase</keyword>
<dbReference type="RefSeq" id="WP_006682042.1">
    <property type="nucleotide sequence ID" value="NZ_CAFB01000034.1"/>
</dbReference>
<dbReference type="AlphaFoldDB" id="G2J7L7"/>
<reference evidence="3 4" key="1">
    <citation type="submission" date="2011-08" db="EMBL/GenBank/DDBJ databases">
        <title>The genome of the obligate endobacterium of an arbuscular mycorrhizal fungus reveals an interphylum network of nutritional interactions.</title>
        <authorList>
            <person name="Ghignone S."/>
            <person name="Salvioli A."/>
            <person name="Anca I."/>
            <person name="Lumini E."/>
            <person name="Ortu G."/>
            <person name="Petiti L."/>
            <person name="Cruveiller S."/>
            <person name="Bianciotto V."/>
            <person name="Piffanelli P."/>
            <person name="Lanfranco L."/>
            <person name="Bonfante P."/>
        </authorList>
    </citation>
    <scope>NUCLEOTIDE SEQUENCE [LARGE SCALE GENOMIC DNA]</scope>
    <source>
        <strain evidence="3 4">BEG34</strain>
    </source>
</reference>
<dbReference type="CDD" id="cd06223">
    <property type="entry name" value="PRTases_typeI"/>
    <property type="match status" value="1"/>
</dbReference>
<dbReference type="Proteomes" id="UP000054051">
    <property type="component" value="Unassembled WGS sequence"/>
</dbReference>
<dbReference type="eggNOG" id="COG1040">
    <property type="taxonomic scope" value="Bacteria"/>
</dbReference>
<accession>G2J7L7</accession>
<dbReference type="EMBL" id="CAFB01000034">
    <property type="protein sequence ID" value="CCD28762.1"/>
    <property type="molecule type" value="Genomic_DNA"/>
</dbReference>
<comment type="similarity">
    <text evidence="1">Belongs to the ComF/GntX family.</text>
</comment>
<evidence type="ECO:0000313" key="4">
    <source>
        <dbReference type="Proteomes" id="UP000054051"/>
    </source>
</evidence>
<gene>
    <name evidence="3" type="ORF">CAGGBEG34_180067</name>
</gene>
<feature type="domain" description="Phosphoribosyltransferase" evidence="2">
    <location>
        <begin position="217"/>
        <end position="257"/>
    </location>
</feature>